<gene>
    <name evidence="1" type="ORF">EWB00_007628</name>
</gene>
<name>A0A4Z2CU14_SCHJA</name>
<comment type="caution">
    <text evidence="1">The sequence shown here is derived from an EMBL/GenBank/DDBJ whole genome shotgun (WGS) entry which is preliminary data.</text>
</comment>
<keyword evidence="2" id="KW-1185">Reference proteome</keyword>
<evidence type="ECO:0000313" key="2">
    <source>
        <dbReference type="Proteomes" id="UP000311919"/>
    </source>
</evidence>
<evidence type="ECO:0000313" key="1">
    <source>
        <dbReference type="EMBL" id="TNN07578.1"/>
    </source>
</evidence>
<proteinExistence type="predicted"/>
<reference evidence="1 2" key="1">
    <citation type="submission" date="2019-03" db="EMBL/GenBank/DDBJ databases">
        <title>An improved genome assembly of the fluke Schistosoma japonicum.</title>
        <authorList>
            <person name="Hu W."/>
            <person name="Luo F."/>
            <person name="Yin M."/>
            <person name="Mo X."/>
            <person name="Sun C."/>
            <person name="Wu Q."/>
            <person name="Zhu B."/>
            <person name="Xiang M."/>
            <person name="Wang J."/>
            <person name="Wang Y."/>
            <person name="Zhang T."/>
            <person name="Xu B."/>
            <person name="Zheng H."/>
            <person name="Feng Z."/>
        </authorList>
    </citation>
    <scope>NUCLEOTIDE SEQUENCE [LARGE SCALE GENOMIC DNA]</scope>
    <source>
        <strain evidence="1">HuSjv2</strain>
        <tissue evidence="1">Worms</tissue>
    </source>
</reference>
<dbReference type="OrthoDB" id="6286772at2759"/>
<dbReference type="GO" id="GO:0016740">
    <property type="term" value="F:transferase activity"/>
    <property type="evidence" value="ECO:0007669"/>
    <property type="project" value="UniProtKB-KW"/>
</dbReference>
<sequence>MLTESFSPLRLSESAFSEPAVEKENVDANSMSECSAMKVVETNAVCILTAIDSKLTDRDKEGLSFLRHITLNFDCPILPINETASTISLPRNVSAEQHLSVYYVISMDLDSIPLLIQYFRVVLEKKETASSDGSVTLDAPVSRHLALSPIPYRVVLEKKETASSDGSVTLDAPVSRVVLEKKETASSDGSVTLDAPVSRHLALSPIPYRCEDDEIEITEGVVLEKKETASSDGSVTLDAPVSRHLALSPIPYRCEDDEIEITEVYYDSSNETEPRVSVGPIAGDENNATLSDYELSEKSIYQEDSLNKNKENIELCPESTACSSIQMSNYSSPSSSALPIPRVELPWRTPYDCQFLPFKTKRPPTTSFLQSDGHLRRSKRLCVPATHDRNKVVVYEPAKDEYGLVYQKPIGLAVLPDPDEINRRQKFLNRLKCRNNHQQFLKNEKANRARRLQKLAKRYGLLKGKSKTEIDSCIRIQLDPDVEWTSPTETRLPIGTSDASPFQQVIYPENARFSPFEFSTMECSSYVVPALSGAFPSRTQSRLPCFEMDANLTRIVSNEQERRQLHYDPEAINVFKIMSCPPIPMNNNDSSCSLCAVQIAKFAIPLTKPCIVYIPKGIPYKFLNATKENLSICRMRYVLI</sequence>
<protein>
    <submittedName>
        <fullName evidence="1">Aspartate ornithine carbamoyltransferase</fullName>
    </submittedName>
</protein>
<accession>A0A4Z2CU14</accession>
<keyword evidence="1" id="KW-0808">Transferase</keyword>
<dbReference type="Proteomes" id="UP000311919">
    <property type="component" value="Unassembled WGS sequence"/>
</dbReference>
<dbReference type="EMBL" id="SKCS01000426">
    <property type="protein sequence ID" value="TNN07578.1"/>
    <property type="molecule type" value="Genomic_DNA"/>
</dbReference>
<dbReference type="AlphaFoldDB" id="A0A4Z2CU14"/>
<organism evidence="1 2">
    <name type="scientific">Schistosoma japonicum</name>
    <name type="common">Blood fluke</name>
    <dbReference type="NCBI Taxonomy" id="6182"/>
    <lineage>
        <taxon>Eukaryota</taxon>
        <taxon>Metazoa</taxon>
        <taxon>Spiralia</taxon>
        <taxon>Lophotrochozoa</taxon>
        <taxon>Platyhelminthes</taxon>
        <taxon>Trematoda</taxon>
        <taxon>Digenea</taxon>
        <taxon>Strigeidida</taxon>
        <taxon>Schistosomatoidea</taxon>
        <taxon>Schistosomatidae</taxon>
        <taxon>Schistosoma</taxon>
    </lineage>
</organism>